<sequence length="458" mass="50284">MEAEGSNLPTTLLDILSNTLILHQTAPYLPVPAVLNLSATSKDFRSLIYNSPDAFRYVDLSTVKSANVPYAPVDNGGINWRCQRMDEALTEDDFYCGPLRGIFSQFGRKKILGFVQILILDGLTVPADLVRELVAEDRFNVRILSIREVKHLNERKLRQVLEYAVRPTRPEGTPKLRALYYFGPRDLPAREKGLPRVAMPGRSNPGALNTGVMGSEGAQIGAEWNQRSREALNTAVPGQTDEWYSSSGRMIKKAHCSEWGETLKACEGIIAFDAVLCRGPRHDPRAVLRGSSGNPEAAFGKVMSYLKPQVANVALGPSGCASCGNAPEEVAVFGISSTEELPLLSPPPLHSSTLRAAQSPFSLPDSSSLKLTVRCEECLEGRWCERCNVWWCEECYREPASRFQIQQQQQNNATEALSWTSSGIGDPSEKIKVHLGLCVEHCLVGEMMSGAGSNGMWA</sequence>
<dbReference type="OrthoDB" id="5345494at2759"/>
<gene>
    <name evidence="1" type="ORF">EV356DRAFT_500333</name>
</gene>
<dbReference type="Proteomes" id="UP000800092">
    <property type="component" value="Unassembled WGS sequence"/>
</dbReference>
<dbReference type="EMBL" id="ML991791">
    <property type="protein sequence ID" value="KAF2235456.1"/>
    <property type="molecule type" value="Genomic_DNA"/>
</dbReference>
<keyword evidence="2" id="KW-1185">Reference proteome</keyword>
<evidence type="ECO:0000313" key="2">
    <source>
        <dbReference type="Proteomes" id="UP000800092"/>
    </source>
</evidence>
<organism evidence="1 2">
    <name type="scientific">Viridothelium virens</name>
    <name type="common">Speckled blister lichen</name>
    <name type="synonym">Trypethelium virens</name>
    <dbReference type="NCBI Taxonomy" id="1048519"/>
    <lineage>
        <taxon>Eukaryota</taxon>
        <taxon>Fungi</taxon>
        <taxon>Dikarya</taxon>
        <taxon>Ascomycota</taxon>
        <taxon>Pezizomycotina</taxon>
        <taxon>Dothideomycetes</taxon>
        <taxon>Dothideomycetes incertae sedis</taxon>
        <taxon>Trypetheliales</taxon>
        <taxon>Trypetheliaceae</taxon>
        <taxon>Viridothelium</taxon>
    </lineage>
</organism>
<name>A0A6A6HBF8_VIRVR</name>
<reference evidence="1" key="1">
    <citation type="journal article" date="2020" name="Stud. Mycol.">
        <title>101 Dothideomycetes genomes: a test case for predicting lifestyles and emergence of pathogens.</title>
        <authorList>
            <person name="Haridas S."/>
            <person name="Albert R."/>
            <person name="Binder M."/>
            <person name="Bloem J."/>
            <person name="Labutti K."/>
            <person name="Salamov A."/>
            <person name="Andreopoulos B."/>
            <person name="Baker S."/>
            <person name="Barry K."/>
            <person name="Bills G."/>
            <person name="Bluhm B."/>
            <person name="Cannon C."/>
            <person name="Castanera R."/>
            <person name="Culley D."/>
            <person name="Daum C."/>
            <person name="Ezra D."/>
            <person name="Gonzalez J."/>
            <person name="Henrissat B."/>
            <person name="Kuo A."/>
            <person name="Liang C."/>
            <person name="Lipzen A."/>
            <person name="Lutzoni F."/>
            <person name="Magnuson J."/>
            <person name="Mondo S."/>
            <person name="Nolan M."/>
            <person name="Ohm R."/>
            <person name="Pangilinan J."/>
            <person name="Park H.-J."/>
            <person name="Ramirez L."/>
            <person name="Alfaro M."/>
            <person name="Sun H."/>
            <person name="Tritt A."/>
            <person name="Yoshinaga Y."/>
            <person name="Zwiers L.-H."/>
            <person name="Turgeon B."/>
            <person name="Goodwin S."/>
            <person name="Spatafora J."/>
            <person name="Crous P."/>
            <person name="Grigoriev I."/>
        </authorList>
    </citation>
    <scope>NUCLEOTIDE SEQUENCE</scope>
    <source>
        <strain evidence="1">Tuck. ex Michener</strain>
    </source>
</reference>
<evidence type="ECO:0000313" key="1">
    <source>
        <dbReference type="EMBL" id="KAF2235456.1"/>
    </source>
</evidence>
<dbReference type="AlphaFoldDB" id="A0A6A6HBF8"/>
<proteinExistence type="predicted"/>
<evidence type="ECO:0008006" key="3">
    <source>
        <dbReference type="Google" id="ProtNLM"/>
    </source>
</evidence>
<protein>
    <recommendedName>
        <fullName evidence="3">F-box domain-containing protein</fullName>
    </recommendedName>
</protein>
<accession>A0A6A6HBF8</accession>